<keyword evidence="3" id="KW-1185">Reference proteome</keyword>
<dbReference type="RefSeq" id="WP_034600427.1">
    <property type="nucleotide sequence ID" value="NZ_FNCP01000005.1"/>
</dbReference>
<evidence type="ECO:0000313" key="2">
    <source>
        <dbReference type="EMBL" id="SDG66371.1"/>
    </source>
</evidence>
<proteinExistence type="predicted"/>
<evidence type="ECO:0000256" key="1">
    <source>
        <dbReference type="SAM" id="Phobius"/>
    </source>
</evidence>
<keyword evidence="1" id="KW-1133">Transmembrane helix</keyword>
<accession>A0A1G7W3B7</accession>
<dbReference type="AlphaFoldDB" id="A0A1G7W3B7"/>
<dbReference type="Proteomes" id="UP000198656">
    <property type="component" value="Unassembled WGS sequence"/>
</dbReference>
<protein>
    <submittedName>
        <fullName evidence="2">Branched-chain amino acid transport protein</fullName>
    </submittedName>
</protein>
<feature type="transmembrane region" description="Helical" evidence="1">
    <location>
        <begin position="6"/>
        <end position="27"/>
    </location>
</feature>
<dbReference type="EMBL" id="FNCP01000005">
    <property type="protein sequence ID" value="SDG66371.1"/>
    <property type="molecule type" value="Genomic_DNA"/>
</dbReference>
<dbReference type="OrthoDB" id="7870017at2"/>
<evidence type="ECO:0000313" key="3">
    <source>
        <dbReference type="Proteomes" id="UP000198656"/>
    </source>
</evidence>
<feature type="transmembrane region" description="Helical" evidence="1">
    <location>
        <begin position="71"/>
        <end position="102"/>
    </location>
</feature>
<dbReference type="STRING" id="1121419.SAMN05443529_10512"/>
<sequence length="105" mass="11698">MRSEVLVIIIGMTLVTYFTRFGALALFRFTGIPTWLNRWLKYVPVAILTALIIPSLLLPQGYLDISLNNHYLIAGITAAFVAYKSRNIIATLGLGMSVMLILKLL</sequence>
<feature type="transmembrane region" description="Helical" evidence="1">
    <location>
        <begin position="39"/>
        <end position="59"/>
    </location>
</feature>
<gene>
    <name evidence="2" type="ORF">SAMN05443529_10512</name>
</gene>
<keyword evidence="1" id="KW-0472">Membrane</keyword>
<dbReference type="Pfam" id="PF05437">
    <property type="entry name" value="AzlD"/>
    <property type="match status" value="1"/>
</dbReference>
<name>A0A1G7W3B7_9FIRM</name>
<dbReference type="InterPro" id="IPR008407">
    <property type="entry name" value="Brnchd-chn_aa_trnsp_AzlD"/>
</dbReference>
<organism evidence="2 3">
    <name type="scientific">Desulfosporosinus hippei DSM 8344</name>
    <dbReference type="NCBI Taxonomy" id="1121419"/>
    <lineage>
        <taxon>Bacteria</taxon>
        <taxon>Bacillati</taxon>
        <taxon>Bacillota</taxon>
        <taxon>Clostridia</taxon>
        <taxon>Eubacteriales</taxon>
        <taxon>Desulfitobacteriaceae</taxon>
        <taxon>Desulfosporosinus</taxon>
    </lineage>
</organism>
<reference evidence="3" key="1">
    <citation type="submission" date="2016-10" db="EMBL/GenBank/DDBJ databases">
        <authorList>
            <person name="Varghese N."/>
            <person name="Submissions S."/>
        </authorList>
    </citation>
    <scope>NUCLEOTIDE SEQUENCE [LARGE SCALE GENOMIC DNA]</scope>
    <source>
        <strain evidence="3">DSM 8344</strain>
    </source>
</reference>
<keyword evidence="1" id="KW-0812">Transmembrane</keyword>